<feature type="transmembrane region" description="Helical" evidence="7">
    <location>
        <begin position="158"/>
        <end position="180"/>
    </location>
</feature>
<evidence type="ECO:0000256" key="5">
    <source>
        <dbReference type="ARBA" id="ARBA00022989"/>
    </source>
</evidence>
<dbReference type="InterPro" id="IPR036640">
    <property type="entry name" value="ABC1_TM_sf"/>
</dbReference>
<reference evidence="10" key="2">
    <citation type="submission" date="2017-02" db="UniProtKB">
        <authorList>
            <consortium name="WormBaseParasite"/>
        </authorList>
    </citation>
    <scope>IDENTIFICATION</scope>
</reference>
<dbReference type="Proteomes" id="UP000035642">
    <property type="component" value="Unassembled WGS sequence"/>
</dbReference>
<accession>A0A0K0D2U4</accession>
<dbReference type="GO" id="GO:0005524">
    <property type="term" value="F:ATP binding"/>
    <property type="evidence" value="ECO:0007669"/>
    <property type="project" value="InterPro"/>
</dbReference>
<dbReference type="Gene3D" id="1.20.1560.10">
    <property type="entry name" value="ABC transporter type 1, transmembrane domain"/>
    <property type="match status" value="1"/>
</dbReference>
<evidence type="ECO:0000256" key="3">
    <source>
        <dbReference type="ARBA" id="ARBA00022692"/>
    </source>
</evidence>
<dbReference type="InterPro" id="IPR039421">
    <property type="entry name" value="Type_1_exporter"/>
</dbReference>
<keyword evidence="4" id="KW-0677">Repeat</keyword>
<dbReference type="InterPro" id="IPR011527">
    <property type="entry name" value="ABC1_TM_dom"/>
</dbReference>
<feature type="transmembrane region" description="Helical" evidence="7">
    <location>
        <begin position="259"/>
        <end position="276"/>
    </location>
</feature>
<keyword evidence="6 7" id="KW-0472">Membrane</keyword>
<dbReference type="AlphaFoldDB" id="A0A0K0D2U4"/>
<dbReference type="STRING" id="6313.A0A0K0D2U4"/>
<evidence type="ECO:0000313" key="9">
    <source>
        <dbReference type="Proteomes" id="UP000035642"/>
    </source>
</evidence>
<feature type="transmembrane region" description="Helical" evidence="7">
    <location>
        <begin position="234"/>
        <end position="253"/>
    </location>
</feature>
<dbReference type="GO" id="GO:0090374">
    <property type="term" value="P:oligopeptide export from mitochondrion"/>
    <property type="evidence" value="ECO:0007669"/>
    <property type="project" value="TreeGrafter"/>
</dbReference>
<evidence type="ECO:0000256" key="4">
    <source>
        <dbReference type="ARBA" id="ARBA00022737"/>
    </source>
</evidence>
<organism evidence="9 10">
    <name type="scientific">Angiostrongylus cantonensis</name>
    <name type="common">Rat lungworm</name>
    <dbReference type="NCBI Taxonomy" id="6313"/>
    <lineage>
        <taxon>Eukaryota</taxon>
        <taxon>Metazoa</taxon>
        <taxon>Ecdysozoa</taxon>
        <taxon>Nematoda</taxon>
        <taxon>Chromadorea</taxon>
        <taxon>Rhabditida</taxon>
        <taxon>Rhabditina</taxon>
        <taxon>Rhabditomorpha</taxon>
        <taxon>Strongyloidea</taxon>
        <taxon>Metastrongylidae</taxon>
        <taxon>Angiostrongylus</taxon>
    </lineage>
</organism>
<evidence type="ECO:0000313" key="10">
    <source>
        <dbReference type="WBParaSite" id="ACAC_0000438901-mRNA-1"/>
    </source>
</evidence>
<evidence type="ECO:0000256" key="7">
    <source>
        <dbReference type="SAM" id="Phobius"/>
    </source>
</evidence>
<feature type="domain" description="ABC transmembrane type-1" evidence="8">
    <location>
        <begin position="100"/>
        <end position="320"/>
    </location>
</feature>
<sequence length="320" mass="36390">MVSSVVRFISLRSRMAASRNSSRKNLPGELESQRNVVFPIEDLYVDDPKKNTKGNCYDVTSVKTLSNASDTKDPKRQRCFLAKYGVVYSFRDRTDIQLMIIGLICALLQAGIPPFVWLIMGSFVSLSITREERRLFNNTDAVNGSSSDEEFTASATPAFIAMLSLSVSMFIAAFIQRLAWEVSGIRQVFRVRRTYVRKMLHMDVSWLESRQSGQMATMLQEHADTIYSGISDNIPMVIFISSYLVVNVVVCLFIQWDVTLLMCSVIPMLILSRILFSKWFSKTMEQELMLQNKISNLVNETFSCIRTVISFAAQKQTINK</sequence>
<name>A0A0K0D2U4_ANGCA</name>
<evidence type="ECO:0000256" key="6">
    <source>
        <dbReference type="ARBA" id="ARBA00023136"/>
    </source>
</evidence>
<protein>
    <submittedName>
        <fullName evidence="10">ABC transmembrane type-1 domain-containing protein</fullName>
    </submittedName>
</protein>
<dbReference type="WBParaSite" id="ACAC_0000438901-mRNA-1">
    <property type="protein sequence ID" value="ACAC_0000438901-mRNA-1"/>
    <property type="gene ID" value="ACAC_0000438901"/>
</dbReference>
<evidence type="ECO:0000256" key="2">
    <source>
        <dbReference type="ARBA" id="ARBA00022448"/>
    </source>
</evidence>
<comment type="subcellular location">
    <subcellularLocation>
        <location evidence="1">Membrane</location>
        <topology evidence="1">Multi-pass membrane protein</topology>
    </subcellularLocation>
</comment>
<keyword evidence="3 7" id="KW-0812">Transmembrane</keyword>
<dbReference type="GO" id="GO:0015421">
    <property type="term" value="F:ABC-type oligopeptide transporter activity"/>
    <property type="evidence" value="ECO:0007669"/>
    <property type="project" value="TreeGrafter"/>
</dbReference>
<keyword evidence="9" id="KW-1185">Reference proteome</keyword>
<dbReference type="PROSITE" id="PS50929">
    <property type="entry name" value="ABC_TM1F"/>
    <property type="match status" value="1"/>
</dbReference>
<dbReference type="Pfam" id="PF00664">
    <property type="entry name" value="ABC_membrane"/>
    <property type="match status" value="1"/>
</dbReference>
<dbReference type="SUPFAM" id="SSF90123">
    <property type="entry name" value="ABC transporter transmembrane region"/>
    <property type="match status" value="1"/>
</dbReference>
<reference evidence="9" key="1">
    <citation type="submission" date="2012-09" db="EMBL/GenBank/DDBJ databases">
        <authorList>
            <person name="Martin A.A."/>
        </authorList>
    </citation>
    <scope>NUCLEOTIDE SEQUENCE</scope>
</reference>
<keyword evidence="5 7" id="KW-1133">Transmembrane helix</keyword>
<dbReference type="GO" id="GO:0005743">
    <property type="term" value="C:mitochondrial inner membrane"/>
    <property type="evidence" value="ECO:0007669"/>
    <property type="project" value="TreeGrafter"/>
</dbReference>
<evidence type="ECO:0000259" key="8">
    <source>
        <dbReference type="PROSITE" id="PS50929"/>
    </source>
</evidence>
<proteinExistence type="predicted"/>
<evidence type="ECO:0000256" key="1">
    <source>
        <dbReference type="ARBA" id="ARBA00004141"/>
    </source>
</evidence>
<feature type="transmembrane region" description="Helical" evidence="7">
    <location>
        <begin position="98"/>
        <end position="120"/>
    </location>
</feature>
<dbReference type="PANTHER" id="PTHR43394">
    <property type="entry name" value="ATP-DEPENDENT PERMEASE MDL1, MITOCHONDRIAL"/>
    <property type="match status" value="1"/>
</dbReference>
<keyword evidence="2" id="KW-0813">Transport</keyword>
<dbReference type="PANTHER" id="PTHR43394:SF11">
    <property type="entry name" value="ATP-BINDING CASSETTE TRANSPORTER"/>
    <property type="match status" value="1"/>
</dbReference>